<proteinExistence type="predicted"/>
<gene>
    <name evidence="1" type="ORF">FM114_11920</name>
</gene>
<dbReference type="AlphaFoldDB" id="A0A1R4K716"/>
<sequence length="37" mass="4131">MHAEPVEMTGRMLATVGLRAPVVLPERTRILTVTRVE</sequence>
<evidence type="ECO:0000313" key="2">
    <source>
        <dbReference type="Proteomes" id="UP000188342"/>
    </source>
</evidence>
<dbReference type="Proteomes" id="UP000188342">
    <property type="component" value="Unassembled WGS sequence"/>
</dbReference>
<reference evidence="1 2" key="1">
    <citation type="submission" date="2017-02" db="EMBL/GenBank/DDBJ databases">
        <authorList>
            <person name="Peterson S.W."/>
        </authorList>
    </citation>
    <scope>NUCLEOTIDE SEQUENCE [LARGE SCALE GENOMIC DNA]</scope>
    <source>
        <strain evidence="1 2">LSP_Lj1</strain>
    </source>
</reference>
<dbReference type="EMBL" id="FUKQ01000044">
    <property type="protein sequence ID" value="SJN40066.1"/>
    <property type="molecule type" value="Genomic_DNA"/>
</dbReference>
<accession>A0A1R4K716</accession>
<keyword evidence="2" id="KW-1185">Reference proteome</keyword>
<evidence type="ECO:0000313" key="1">
    <source>
        <dbReference type="EMBL" id="SJN40066.1"/>
    </source>
</evidence>
<dbReference type="STRING" id="1255658.FM114_11920"/>
<protein>
    <submittedName>
        <fullName evidence="1">Uncharacterized protein</fullName>
    </submittedName>
</protein>
<name>A0A1R4K716_9ACTN</name>
<organism evidence="1 2">
    <name type="scientific">Luteococcus japonicus LSP_Lj1</name>
    <dbReference type="NCBI Taxonomy" id="1255658"/>
    <lineage>
        <taxon>Bacteria</taxon>
        <taxon>Bacillati</taxon>
        <taxon>Actinomycetota</taxon>
        <taxon>Actinomycetes</taxon>
        <taxon>Propionibacteriales</taxon>
        <taxon>Propionibacteriaceae</taxon>
        <taxon>Luteococcus</taxon>
    </lineage>
</organism>